<gene>
    <name evidence="1" type="ORF">PCASD_26944</name>
</gene>
<dbReference type="AlphaFoldDB" id="A0A2N5RV00"/>
<name>A0A2N5RV00_9BASI</name>
<evidence type="ECO:0000313" key="1">
    <source>
        <dbReference type="EMBL" id="PLW04801.1"/>
    </source>
</evidence>
<evidence type="ECO:0000313" key="2">
    <source>
        <dbReference type="Proteomes" id="UP000235392"/>
    </source>
</evidence>
<accession>A0A2N5RV00</accession>
<dbReference type="Proteomes" id="UP000235392">
    <property type="component" value="Unassembled WGS sequence"/>
</dbReference>
<comment type="caution">
    <text evidence="1">The sequence shown here is derived from an EMBL/GenBank/DDBJ whole genome shotgun (WGS) entry which is preliminary data.</text>
</comment>
<reference evidence="1 2" key="1">
    <citation type="submission" date="2017-11" db="EMBL/GenBank/DDBJ databases">
        <title>De novo assembly and phasing of dikaryotic genomes from two isolates of Puccinia coronata f. sp. avenae, the causal agent of oat crown rust.</title>
        <authorList>
            <person name="Miller M.E."/>
            <person name="Zhang Y."/>
            <person name="Omidvar V."/>
            <person name="Sperschneider J."/>
            <person name="Schwessinger B."/>
            <person name="Raley C."/>
            <person name="Palmer J.M."/>
            <person name="Garnica D."/>
            <person name="Upadhyaya N."/>
            <person name="Rathjen J."/>
            <person name="Taylor J.M."/>
            <person name="Park R.F."/>
            <person name="Dodds P.N."/>
            <person name="Hirsch C.D."/>
            <person name="Kianian S.F."/>
            <person name="Figueroa M."/>
        </authorList>
    </citation>
    <scope>NUCLEOTIDE SEQUENCE [LARGE SCALE GENOMIC DNA]</scope>
    <source>
        <strain evidence="1">12SD80</strain>
    </source>
</reference>
<dbReference type="EMBL" id="PGCI01001464">
    <property type="protein sequence ID" value="PLW04801.1"/>
    <property type="molecule type" value="Genomic_DNA"/>
</dbReference>
<protein>
    <submittedName>
        <fullName evidence="1">Uncharacterized protein</fullName>
    </submittedName>
</protein>
<feature type="non-terminal residue" evidence="1">
    <location>
        <position position="141"/>
    </location>
</feature>
<organism evidence="1 2">
    <name type="scientific">Puccinia coronata f. sp. avenae</name>
    <dbReference type="NCBI Taxonomy" id="200324"/>
    <lineage>
        <taxon>Eukaryota</taxon>
        <taxon>Fungi</taxon>
        <taxon>Dikarya</taxon>
        <taxon>Basidiomycota</taxon>
        <taxon>Pucciniomycotina</taxon>
        <taxon>Pucciniomycetes</taxon>
        <taxon>Pucciniales</taxon>
        <taxon>Pucciniaceae</taxon>
        <taxon>Puccinia</taxon>
    </lineage>
</organism>
<sequence length="141" mass="15595">MYSTLHVYGTHTHGGLSSLLVTLHQQQMRVDYLWSPSRLFNSETSLLDLLYKALSATSLSSVCLSNPKPLCVRLSVSAASRTTTNTNTNTPAPGILHPLHLLPPPHLLAYHHQHHQHPGQAHQRQDPAQLHLLPQVLLCGN</sequence>
<proteinExistence type="predicted"/>